<proteinExistence type="predicted"/>
<feature type="chain" id="PRO_5024926542" evidence="1">
    <location>
        <begin position="19"/>
        <end position="221"/>
    </location>
</feature>
<accession>A0A5N6DUH4</accession>
<evidence type="ECO:0000313" key="2">
    <source>
        <dbReference type="EMBL" id="KAB8208617.1"/>
    </source>
</evidence>
<sequence>MTGTKLLVLIYMAMLASAAVISPLVSSAPPLPAAPVLKRAEWIPLDAPMLQGNGSYEKGLLPSSKGGKCGYWDVDGYIAQCDCIMTGSKMADSYIEQYASSACDAFLSSLPGANVVNSKWLRFAVKNIVGTNGKPNVLNFRWKKVSKGELTLTKELCNDAYKMLANTICDKKDAKATRGGTIKFAGDQGIEIGVDPDEMKNFKEKDKRYTNVGKFIDAVIG</sequence>
<dbReference type="OMA" id="CNDAYKM"/>
<name>A0A5N6DUH4_ASPPA</name>
<dbReference type="AlphaFoldDB" id="A0A5N6DUH4"/>
<organism evidence="2 3">
    <name type="scientific">Aspergillus parasiticus</name>
    <dbReference type="NCBI Taxonomy" id="5067"/>
    <lineage>
        <taxon>Eukaryota</taxon>
        <taxon>Fungi</taxon>
        <taxon>Dikarya</taxon>
        <taxon>Ascomycota</taxon>
        <taxon>Pezizomycotina</taxon>
        <taxon>Eurotiomycetes</taxon>
        <taxon>Eurotiomycetidae</taxon>
        <taxon>Eurotiales</taxon>
        <taxon>Aspergillaceae</taxon>
        <taxon>Aspergillus</taxon>
        <taxon>Aspergillus subgen. Circumdati</taxon>
    </lineage>
</organism>
<gene>
    <name evidence="2" type="ORF">BDV34DRAFT_189901</name>
</gene>
<keyword evidence="3" id="KW-1185">Reference proteome</keyword>
<feature type="signal peptide" evidence="1">
    <location>
        <begin position="1"/>
        <end position="18"/>
    </location>
</feature>
<keyword evidence="1" id="KW-0732">Signal</keyword>
<evidence type="ECO:0000313" key="3">
    <source>
        <dbReference type="Proteomes" id="UP000326532"/>
    </source>
</evidence>
<reference evidence="2 3" key="1">
    <citation type="submission" date="2019-04" db="EMBL/GenBank/DDBJ databases">
        <title>Fungal friends and foes A comparative genomics study of 23 Aspergillus species from section Flavi.</title>
        <authorList>
            <consortium name="DOE Joint Genome Institute"/>
            <person name="Kjaerbolling I."/>
            <person name="Vesth T.C."/>
            <person name="Frisvad J.C."/>
            <person name="Nybo J.L."/>
            <person name="Theobald S."/>
            <person name="Kildgaard S."/>
            <person name="Petersen T.I."/>
            <person name="Kuo A."/>
            <person name="Sato A."/>
            <person name="Lyhne E.K."/>
            <person name="Kogle M.E."/>
            <person name="Wiebenga A."/>
            <person name="Kun R.S."/>
            <person name="Lubbers R.J."/>
            <person name="Makela M.R."/>
            <person name="Barry K."/>
            <person name="Chovatia M."/>
            <person name="Clum A."/>
            <person name="Daum C."/>
            <person name="Haridas S."/>
            <person name="He G."/>
            <person name="LaButti K."/>
            <person name="Lipzen A."/>
            <person name="Mondo S."/>
            <person name="Pangilinan J."/>
            <person name="Riley R."/>
            <person name="Salamov A."/>
            <person name="Simmons B.A."/>
            <person name="Magnuson J.K."/>
            <person name="Henrissat B."/>
            <person name="Mortensen U.H."/>
            <person name="Larsen T.O."/>
            <person name="De vries R.P."/>
            <person name="Grigoriev I.V."/>
            <person name="Machida M."/>
            <person name="Baker S.E."/>
            <person name="Andersen M.R."/>
        </authorList>
    </citation>
    <scope>NUCLEOTIDE SEQUENCE [LARGE SCALE GENOMIC DNA]</scope>
    <source>
        <strain evidence="2 3">CBS 117618</strain>
    </source>
</reference>
<dbReference type="Proteomes" id="UP000326532">
    <property type="component" value="Unassembled WGS sequence"/>
</dbReference>
<protein>
    <submittedName>
        <fullName evidence="2">Uncharacterized protein</fullName>
    </submittedName>
</protein>
<dbReference type="EMBL" id="ML734950">
    <property type="protein sequence ID" value="KAB8208617.1"/>
    <property type="molecule type" value="Genomic_DNA"/>
</dbReference>
<evidence type="ECO:0000256" key="1">
    <source>
        <dbReference type="SAM" id="SignalP"/>
    </source>
</evidence>
<dbReference type="VEuPathDB" id="FungiDB:BDV34DRAFT_189901"/>